<accession>A0A699ZEN3</accession>
<organism evidence="2 3">
    <name type="scientific">Haematococcus lacustris</name>
    <name type="common">Green alga</name>
    <name type="synonym">Haematococcus pluvialis</name>
    <dbReference type="NCBI Taxonomy" id="44745"/>
    <lineage>
        <taxon>Eukaryota</taxon>
        <taxon>Viridiplantae</taxon>
        <taxon>Chlorophyta</taxon>
        <taxon>core chlorophytes</taxon>
        <taxon>Chlorophyceae</taxon>
        <taxon>CS clade</taxon>
        <taxon>Chlamydomonadales</taxon>
        <taxon>Haematococcaceae</taxon>
        <taxon>Haematococcus</taxon>
    </lineage>
</organism>
<name>A0A699ZEN3_HAELA</name>
<comment type="caution">
    <text evidence="2">The sequence shown here is derived from an EMBL/GenBank/DDBJ whole genome shotgun (WGS) entry which is preliminary data.</text>
</comment>
<gene>
    <name evidence="2" type="ORF">HaLaN_16718</name>
</gene>
<evidence type="ECO:0000313" key="2">
    <source>
        <dbReference type="EMBL" id="GFH19720.1"/>
    </source>
</evidence>
<proteinExistence type="predicted"/>
<evidence type="ECO:0000256" key="1">
    <source>
        <dbReference type="SAM" id="MobiDB-lite"/>
    </source>
</evidence>
<keyword evidence="3" id="KW-1185">Reference proteome</keyword>
<dbReference type="AlphaFoldDB" id="A0A699ZEN3"/>
<feature type="region of interest" description="Disordered" evidence="1">
    <location>
        <begin position="1"/>
        <end position="24"/>
    </location>
</feature>
<feature type="compositionally biased region" description="Low complexity" evidence="1">
    <location>
        <begin position="1"/>
        <end position="18"/>
    </location>
</feature>
<reference evidence="2 3" key="1">
    <citation type="submission" date="2020-02" db="EMBL/GenBank/DDBJ databases">
        <title>Draft genome sequence of Haematococcus lacustris strain NIES-144.</title>
        <authorList>
            <person name="Morimoto D."/>
            <person name="Nakagawa S."/>
            <person name="Yoshida T."/>
            <person name="Sawayama S."/>
        </authorList>
    </citation>
    <scope>NUCLEOTIDE SEQUENCE [LARGE SCALE GENOMIC DNA]</scope>
    <source>
        <strain evidence="2 3">NIES-144</strain>
    </source>
</reference>
<dbReference type="EMBL" id="BLLF01001510">
    <property type="protein sequence ID" value="GFH19720.1"/>
    <property type="molecule type" value="Genomic_DNA"/>
</dbReference>
<protein>
    <submittedName>
        <fullName evidence="2">Uncharacterized protein</fullName>
    </submittedName>
</protein>
<evidence type="ECO:0000313" key="3">
    <source>
        <dbReference type="Proteomes" id="UP000485058"/>
    </source>
</evidence>
<sequence length="93" mass="9546">MGAASVATTTASAAVAASEARRSGEEHSSLMQALLLALAEAPAEEQADDAQTLSSEAVRSDPPCLHTLKAHSSITSWPGLLLKSHVATQSTFT</sequence>
<dbReference type="Proteomes" id="UP000485058">
    <property type="component" value="Unassembled WGS sequence"/>
</dbReference>